<dbReference type="CDD" id="cd16377">
    <property type="entry name" value="23S_rRNA_IVP_like"/>
    <property type="match status" value="1"/>
</dbReference>
<dbReference type="InterPro" id="IPR036583">
    <property type="entry name" value="23S_rRNA_IVS_sf"/>
</dbReference>
<evidence type="ECO:0000313" key="2">
    <source>
        <dbReference type="Proteomes" id="UP000307140"/>
    </source>
</evidence>
<dbReference type="NCBIfam" id="TIGR02436">
    <property type="entry name" value="four helix bundle protein"/>
    <property type="match status" value="1"/>
</dbReference>
<dbReference type="EMBL" id="VANR01000006">
    <property type="protein sequence ID" value="TMM29024.1"/>
    <property type="molecule type" value="Genomic_DNA"/>
</dbReference>
<dbReference type="SUPFAM" id="SSF158446">
    <property type="entry name" value="IVS-encoded protein-like"/>
    <property type="match status" value="1"/>
</dbReference>
<protein>
    <submittedName>
        <fullName evidence="1">Four helix bundle protein</fullName>
    </submittedName>
</protein>
<dbReference type="PANTHER" id="PTHR38471">
    <property type="entry name" value="FOUR HELIX BUNDLE PROTEIN"/>
    <property type="match status" value="1"/>
</dbReference>
<proteinExistence type="predicted"/>
<name>A0A5S3N3J0_9FLAO</name>
<evidence type="ECO:0000313" key="1">
    <source>
        <dbReference type="EMBL" id="TMM29024.1"/>
    </source>
</evidence>
<organism evidence="1 2">
    <name type="scientific">Polaribacter aestuariivivens</name>
    <dbReference type="NCBI Taxonomy" id="2304626"/>
    <lineage>
        <taxon>Bacteria</taxon>
        <taxon>Pseudomonadati</taxon>
        <taxon>Bacteroidota</taxon>
        <taxon>Flavobacteriia</taxon>
        <taxon>Flavobacteriales</taxon>
        <taxon>Flavobacteriaceae</taxon>
    </lineage>
</organism>
<sequence>MRDFRKLKIWEQGIVIVKEIYKISQKLPSDEKFGLKSQITRAAVSVPSNIAEGSSRNSEVEFKRFLEIAMGSLFELETQLIIIEQLNLIKSEDLKSIFELIATEGKMINGLISTIKNN</sequence>
<gene>
    <name evidence="1" type="ORF">FDT66_11595</name>
</gene>
<keyword evidence="2" id="KW-1185">Reference proteome</keyword>
<dbReference type="Proteomes" id="UP000307140">
    <property type="component" value="Unassembled WGS sequence"/>
</dbReference>
<dbReference type="Gene3D" id="1.20.1440.60">
    <property type="entry name" value="23S rRNA-intervening sequence"/>
    <property type="match status" value="1"/>
</dbReference>
<dbReference type="InterPro" id="IPR012657">
    <property type="entry name" value="23S_rRNA-intervening_sequence"/>
</dbReference>
<reference evidence="1 2" key="1">
    <citation type="submission" date="2019-05" db="EMBL/GenBank/DDBJ databases">
        <title>Polaribacter aestuariivivens sp. nov., isolated from a tidal flat.</title>
        <authorList>
            <person name="Yoon J.-H."/>
        </authorList>
    </citation>
    <scope>NUCLEOTIDE SEQUENCE [LARGE SCALE GENOMIC DNA]</scope>
    <source>
        <strain evidence="1 2">DBTF-3</strain>
    </source>
</reference>
<accession>A0A5S3N3J0</accession>
<dbReference type="PANTHER" id="PTHR38471:SF2">
    <property type="entry name" value="FOUR HELIX BUNDLE PROTEIN"/>
    <property type="match status" value="1"/>
</dbReference>
<dbReference type="AlphaFoldDB" id="A0A5S3N3J0"/>
<dbReference type="Pfam" id="PF05635">
    <property type="entry name" value="23S_rRNA_IVP"/>
    <property type="match status" value="1"/>
</dbReference>
<comment type="caution">
    <text evidence="1">The sequence shown here is derived from an EMBL/GenBank/DDBJ whole genome shotgun (WGS) entry which is preliminary data.</text>
</comment>
<dbReference type="RefSeq" id="WP_138536704.1">
    <property type="nucleotide sequence ID" value="NZ_VANR01000006.1"/>
</dbReference>
<dbReference type="OrthoDB" id="9811959at2"/>